<name>A0AAE3SEY0_9BACT</name>
<sequence length="483" mass="52996">MLIKSKKIIVPFVITLIFGITGAQCKKDSDTPPPPPTPQEDALSVTKYLSTSDGNAKFNKQDDSFYNAETNSFASINVDVSTEYQEMDGFGFSLTGGSALHLFNMSSSKRKALLNELFAYDEENIGISYLRISIGASDLDAAPFSYNDLLAGQTDVNLDQFSIEPDRDHLIPVLKEILAINPNIKILGSPWSAPTWMKTNGATKGGELKEEYYEAYANYFVKYIQAMANEGITIDAITIQNEPLHPGNNPSMYMEPQAQANFVKNALGPAFEAAGVSTKIIVYDHNADRTDYPITIFNDAEANKYVDGSAFHLYGGSIDDLSKVHNAHPDKNLYFTEQWIGAPGNFGNDIVWHTENLIIGASRNWCKTVLEWNLASNSKLEPHTDGGCTQCLGALTIDGDDVTRNPAYYIIAHASKFARPGSVRIATNIPSGLPNVAFYTPDGEIVLVVVNTSGSEIRFNIDKGSEMFVDKLAANSVTTYVWK</sequence>
<keyword evidence="4" id="KW-0326">Glycosidase</keyword>
<dbReference type="InterPro" id="IPR033453">
    <property type="entry name" value="Glyco_hydro_30_TIM-barrel"/>
</dbReference>
<dbReference type="EMBL" id="JAPDPJ010000017">
    <property type="protein sequence ID" value="MCW3786676.1"/>
    <property type="molecule type" value="Genomic_DNA"/>
</dbReference>
<accession>A0AAE3SEY0</accession>
<dbReference type="PANTHER" id="PTHR11069">
    <property type="entry name" value="GLUCOSYLCERAMIDASE"/>
    <property type="match status" value="1"/>
</dbReference>
<evidence type="ECO:0000259" key="6">
    <source>
        <dbReference type="Pfam" id="PF02055"/>
    </source>
</evidence>
<protein>
    <recommendedName>
        <fullName evidence="10">Glucosylceramidase</fullName>
    </recommendedName>
</protein>
<dbReference type="Pfam" id="PF02055">
    <property type="entry name" value="Glyco_hydro_30"/>
    <property type="match status" value="1"/>
</dbReference>
<reference evidence="8" key="1">
    <citation type="submission" date="2022-10" db="EMBL/GenBank/DDBJ databases">
        <authorList>
            <person name="Yu W.X."/>
        </authorList>
    </citation>
    <scope>NUCLEOTIDE SEQUENCE</scope>
    <source>
        <strain evidence="8">AAT</strain>
    </source>
</reference>
<proteinExistence type="inferred from homology"/>
<gene>
    <name evidence="8" type="ORF">OM075_09375</name>
</gene>
<feature type="domain" description="Glycosyl hydrolase family 30 beta sandwich" evidence="7">
    <location>
        <begin position="421"/>
        <end position="480"/>
    </location>
</feature>
<evidence type="ECO:0000256" key="1">
    <source>
        <dbReference type="ARBA" id="ARBA00005382"/>
    </source>
</evidence>
<evidence type="ECO:0000259" key="7">
    <source>
        <dbReference type="Pfam" id="PF17189"/>
    </source>
</evidence>
<evidence type="ECO:0000313" key="8">
    <source>
        <dbReference type="EMBL" id="MCW3786676.1"/>
    </source>
</evidence>
<dbReference type="PANTHER" id="PTHR11069:SF23">
    <property type="entry name" value="LYSOSOMAL ACID GLUCOSYLCERAMIDASE"/>
    <property type="match status" value="1"/>
</dbReference>
<evidence type="ECO:0000256" key="5">
    <source>
        <dbReference type="SAM" id="SignalP"/>
    </source>
</evidence>
<feature type="domain" description="Glycosyl hydrolase family 30 TIM-barrel" evidence="6">
    <location>
        <begin position="88"/>
        <end position="417"/>
    </location>
</feature>
<dbReference type="Gene3D" id="2.60.40.1180">
    <property type="entry name" value="Golgi alpha-mannosidase II"/>
    <property type="match status" value="1"/>
</dbReference>
<dbReference type="Gene3D" id="3.20.20.80">
    <property type="entry name" value="Glycosidases"/>
    <property type="match status" value="1"/>
</dbReference>
<dbReference type="AlphaFoldDB" id="A0AAE3SEY0"/>
<feature type="signal peptide" evidence="5">
    <location>
        <begin position="1"/>
        <end position="23"/>
    </location>
</feature>
<evidence type="ECO:0000313" key="9">
    <source>
        <dbReference type="Proteomes" id="UP001209229"/>
    </source>
</evidence>
<evidence type="ECO:0000256" key="4">
    <source>
        <dbReference type="RuleBase" id="RU361188"/>
    </source>
</evidence>
<dbReference type="InterPro" id="IPR017853">
    <property type="entry name" value="GH"/>
</dbReference>
<dbReference type="SUPFAM" id="SSF51011">
    <property type="entry name" value="Glycosyl hydrolase domain"/>
    <property type="match status" value="1"/>
</dbReference>
<evidence type="ECO:0000256" key="2">
    <source>
        <dbReference type="ARBA" id="ARBA00022729"/>
    </source>
</evidence>
<dbReference type="Proteomes" id="UP001209229">
    <property type="component" value="Unassembled WGS sequence"/>
</dbReference>
<dbReference type="RefSeq" id="WP_301190240.1">
    <property type="nucleotide sequence ID" value="NZ_JAPDPJ010000017.1"/>
</dbReference>
<dbReference type="GO" id="GO:0016020">
    <property type="term" value="C:membrane"/>
    <property type="evidence" value="ECO:0007669"/>
    <property type="project" value="GOC"/>
</dbReference>
<evidence type="ECO:0008006" key="10">
    <source>
        <dbReference type="Google" id="ProtNLM"/>
    </source>
</evidence>
<dbReference type="Pfam" id="PF17189">
    <property type="entry name" value="Glyco_hydro_30C"/>
    <property type="match status" value="1"/>
</dbReference>
<evidence type="ECO:0000256" key="3">
    <source>
        <dbReference type="ARBA" id="ARBA00022801"/>
    </source>
</evidence>
<keyword evidence="9" id="KW-1185">Reference proteome</keyword>
<dbReference type="GO" id="GO:0006680">
    <property type="term" value="P:glucosylceramide catabolic process"/>
    <property type="evidence" value="ECO:0007669"/>
    <property type="project" value="TreeGrafter"/>
</dbReference>
<dbReference type="GO" id="GO:0004348">
    <property type="term" value="F:glucosylceramidase activity"/>
    <property type="evidence" value="ECO:0007669"/>
    <property type="project" value="InterPro"/>
</dbReference>
<organism evidence="8 9">
    <name type="scientific">Plebeiibacterium sediminum</name>
    <dbReference type="NCBI Taxonomy" id="2992112"/>
    <lineage>
        <taxon>Bacteria</taxon>
        <taxon>Pseudomonadati</taxon>
        <taxon>Bacteroidota</taxon>
        <taxon>Bacteroidia</taxon>
        <taxon>Marinilabiliales</taxon>
        <taxon>Marinilabiliaceae</taxon>
        <taxon>Plebeiibacterium</taxon>
    </lineage>
</organism>
<keyword evidence="3 4" id="KW-0378">Hydrolase</keyword>
<dbReference type="InterPro" id="IPR033452">
    <property type="entry name" value="GH30_C"/>
</dbReference>
<dbReference type="InterPro" id="IPR001139">
    <property type="entry name" value="Glyco_hydro_30"/>
</dbReference>
<keyword evidence="2 5" id="KW-0732">Signal</keyword>
<dbReference type="SUPFAM" id="SSF51445">
    <property type="entry name" value="(Trans)glycosidases"/>
    <property type="match status" value="1"/>
</dbReference>
<comment type="similarity">
    <text evidence="1 4">Belongs to the glycosyl hydrolase 30 family.</text>
</comment>
<dbReference type="InterPro" id="IPR013780">
    <property type="entry name" value="Glyco_hydro_b"/>
</dbReference>
<feature type="chain" id="PRO_5042159787" description="Glucosylceramidase" evidence="5">
    <location>
        <begin position="24"/>
        <end position="483"/>
    </location>
</feature>
<comment type="caution">
    <text evidence="8">The sequence shown here is derived from an EMBL/GenBank/DDBJ whole genome shotgun (WGS) entry which is preliminary data.</text>
</comment>